<dbReference type="AlphaFoldDB" id="D2U9G2"/>
<dbReference type="RefSeq" id="WP_012914768.1">
    <property type="nucleotide sequence ID" value="NC_013722.1"/>
</dbReference>
<dbReference type="KEGG" id="xal:XALC_0205"/>
<reference evidence="1 2" key="1">
    <citation type="journal article" date="2009" name="BMC Genomics">
        <title>The complete genome sequence of Xanthomonas albilineans provides new insights into the reductive genome evolution of the xylem-limited Xanthomonadaceae.</title>
        <authorList>
            <person name="Pieretti I."/>
            <person name="Royer M."/>
            <person name="Barbe V."/>
            <person name="Carrere S."/>
            <person name="Koebnik R."/>
            <person name="Cociancich S."/>
            <person name="Couloux A."/>
            <person name="Darrasse A."/>
            <person name="Gouzy J."/>
            <person name="Jacques M.A."/>
            <person name="Lauber E."/>
            <person name="Manceau C."/>
            <person name="Mangenot S."/>
            <person name="Poussier S."/>
            <person name="Segurens B."/>
            <person name="Szurek B."/>
            <person name="Verdier V."/>
            <person name="Arlat M."/>
            <person name="Rott P."/>
        </authorList>
    </citation>
    <scope>NUCLEOTIDE SEQUENCE [LARGE SCALE GENOMIC DNA]</scope>
    <source>
        <strain evidence="2">GPE PC73 / CFBP 7063</strain>
    </source>
</reference>
<dbReference type="OrthoDB" id="6053900at2"/>
<dbReference type="Proteomes" id="UP000001890">
    <property type="component" value="Chromosome"/>
</dbReference>
<evidence type="ECO:0000313" key="2">
    <source>
        <dbReference type="Proteomes" id="UP000001890"/>
    </source>
</evidence>
<name>D2U9G2_XANAP</name>
<proteinExistence type="predicted"/>
<accession>D2U9G2</accession>
<sequence>MTKKLAKNIHDRLQRVGKRAGLASAQKQVVQTGPAETVEQFLARGGCVQQFPGDARRLRYYQEQTEIAERAAGTAEHIALPEVTS</sequence>
<organism evidence="1 2">
    <name type="scientific">Xanthomonas albilineans (strain GPE PC73 / CFBP 7063)</name>
    <dbReference type="NCBI Taxonomy" id="380358"/>
    <lineage>
        <taxon>Bacteria</taxon>
        <taxon>Pseudomonadati</taxon>
        <taxon>Pseudomonadota</taxon>
        <taxon>Gammaproteobacteria</taxon>
        <taxon>Lysobacterales</taxon>
        <taxon>Lysobacteraceae</taxon>
        <taxon>Xanthomonas</taxon>
    </lineage>
</organism>
<dbReference type="STRING" id="380358.XALC_0205"/>
<protein>
    <submittedName>
        <fullName evidence="1">Uncharacterized protein</fullName>
    </submittedName>
</protein>
<gene>
    <name evidence="1" type="ordered locus">XALc_0205</name>
</gene>
<evidence type="ECO:0000313" key="1">
    <source>
        <dbReference type="EMBL" id="CBA14750.1"/>
    </source>
</evidence>
<dbReference type="EMBL" id="FP565176">
    <property type="protein sequence ID" value="CBA14750.1"/>
    <property type="molecule type" value="Genomic_DNA"/>
</dbReference>
<keyword evidence="2" id="KW-1185">Reference proteome</keyword>
<dbReference type="PATRIC" id="fig|29447.3.peg.212"/>